<name>A0ABT5KD39_9BURK</name>
<dbReference type="InterPro" id="IPR013424">
    <property type="entry name" value="Ice-binding_C"/>
</dbReference>
<evidence type="ECO:0000313" key="4">
    <source>
        <dbReference type="Proteomes" id="UP001221189"/>
    </source>
</evidence>
<evidence type="ECO:0000256" key="1">
    <source>
        <dbReference type="SAM" id="SignalP"/>
    </source>
</evidence>
<sequence length="248" mass="26593">MKKTFKTAALLGAMTLVGGAQAAGVSGQGSWQSTLLARDLDGNLANGPEAFYDTTLQITWLDKVKQYGDSWDNAKTWAAGLNVNGVTGWRLPTIMDTGTAGCDLSGAGGTDCGYNVQTKSGAPTQYESGQTVYSEMAHLFYVTLGNKGYRAPGTGYAQDGWGLTNTGNFQNLKASHYWSGTGYAPYQNSAWRFNTHYGNQDFDVYFMSAYALAVRPGDVAATVPEPETYALMLLGLGAVLVARRRRAL</sequence>
<keyword evidence="1" id="KW-0732">Signal</keyword>
<gene>
    <name evidence="3" type="ORF">PRZ03_09430</name>
</gene>
<keyword evidence="4" id="KW-1185">Reference proteome</keyword>
<dbReference type="Proteomes" id="UP001221189">
    <property type="component" value="Unassembled WGS sequence"/>
</dbReference>
<dbReference type="NCBIfam" id="TIGR02595">
    <property type="entry name" value="PEP_CTERM"/>
    <property type="match status" value="1"/>
</dbReference>
<comment type="caution">
    <text evidence="3">The sequence shown here is derived from an EMBL/GenBank/DDBJ whole genome shotgun (WGS) entry which is preliminary data.</text>
</comment>
<evidence type="ECO:0000313" key="3">
    <source>
        <dbReference type="EMBL" id="MDC8771788.1"/>
    </source>
</evidence>
<feature type="chain" id="PRO_5045171687" evidence="1">
    <location>
        <begin position="23"/>
        <end position="248"/>
    </location>
</feature>
<feature type="signal peptide" evidence="1">
    <location>
        <begin position="1"/>
        <end position="22"/>
    </location>
</feature>
<organism evidence="3 4">
    <name type="scientific">Roseateles albus</name>
    <dbReference type="NCBI Taxonomy" id="2987525"/>
    <lineage>
        <taxon>Bacteria</taxon>
        <taxon>Pseudomonadati</taxon>
        <taxon>Pseudomonadota</taxon>
        <taxon>Betaproteobacteria</taxon>
        <taxon>Burkholderiales</taxon>
        <taxon>Sphaerotilaceae</taxon>
        <taxon>Roseateles</taxon>
    </lineage>
</organism>
<protein>
    <submittedName>
        <fullName evidence="3">PEP-CTERM sorting domain-containing protein</fullName>
    </submittedName>
</protein>
<reference evidence="3 4" key="1">
    <citation type="submission" date="2022-10" db="EMBL/GenBank/DDBJ databases">
        <title>Paucibacter sp. hw1 Genome sequencing.</title>
        <authorList>
            <person name="Park S."/>
        </authorList>
    </citation>
    <scope>NUCLEOTIDE SEQUENCE [LARGE SCALE GENOMIC DNA]</scope>
    <source>
        <strain evidence="4">hw1</strain>
    </source>
</reference>
<dbReference type="Pfam" id="PF07589">
    <property type="entry name" value="PEP-CTERM"/>
    <property type="match status" value="1"/>
</dbReference>
<feature type="domain" description="Ice-binding protein C-terminal" evidence="2">
    <location>
        <begin position="222"/>
        <end position="246"/>
    </location>
</feature>
<accession>A0ABT5KD39</accession>
<evidence type="ECO:0000259" key="2">
    <source>
        <dbReference type="Pfam" id="PF07589"/>
    </source>
</evidence>
<proteinExistence type="predicted"/>
<dbReference type="EMBL" id="JAQQXT010000005">
    <property type="protein sequence ID" value="MDC8771788.1"/>
    <property type="molecule type" value="Genomic_DNA"/>
</dbReference>
<dbReference type="RefSeq" id="WP_273600083.1">
    <property type="nucleotide sequence ID" value="NZ_JAQQXT010000005.1"/>
</dbReference>